<feature type="region of interest" description="Disordered" evidence="1">
    <location>
        <begin position="213"/>
        <end position="242"/>
    </location>
</feature>
<gene>
    <name evidence="3" type="ORF">SELO1098_LOCUS25483</name>
</gene>
<keyword evidence="2" id="KW-0812">Transmembrane</keyword>
<name>A0A7S3HII6_9STRA</name>
<feature type="region of interest" description="Disordered" evidence="1">
    <location>
        <begin position="263"/>
        <end position="287"/>
    </location>
</feature>
<keyword evidence="2" id="KW-0472">Membrane</keyword>
<dbReference type="AlphaFoldDB" id="A0A7S3HII6"/>
<keyword evidence="2" id="KW-1133">Transmembrane helix</keyword>
<proteinExistence type="predicted"/>
<accession>A0A7S3HII6</accession>
<protein>
    <submittedName>
        <fullName evidence="3">Uncharacterized protein</fullName>
    </submittedName>
</protein>
<dbReference type="EMBL" id="HBIC01049910">
    <property type="protein sequence ID" value="CAE0296629.1"/>
    <property type="molecule type" value="Transcribed_RNA"/>
</dbReference>
<evidence type="ECO:0000313" key="3">
    <source>
        <dbReference type="EMBL" id="CAE0296629.1"/>
    </source>
</evidence>
<evidence type="ECO:0000256" key="1">
    <source>
        <dbReference type="SAM" id="MobiDB-lite"/>
    </source>
</evidence>
<sequence>MPGALSPMDARLMTYTAYVFDLSATTTALKTLETKQGVENVRLTSACGLSYASEVLPSKAIKVVPISLKTTEQGTAFMSQTFEGLTISTKYRIVVVASCDSACLRQLSKVNNDPRVTISCSDSSGDCKPQNMVYLTQDITTADIADKNTPHDTDDTSNSSDGWVQGLLNFSFAVMIILIIVAIGIAAYFLKNNWQETQDWVIATWNGTGGVRSNDWAGSDSEHGDDSAANARSTHGLTHSSSAPASGGLFGFSSLPQVGSSVSKMVGSGSRKGKDGQDGVELENFKYSPPSAAASEIRAKAYDPIDFRGDAASGAAGHLGEVIGSTASKLYGAASNALSSVPSIDAWNPLHPQSAPSAPTTGRAGATVGYSPVTAQAAAPTHTINDVDDELTL</sequence>
<feature type="compositionally biased region" description="Polar residues" evidence="1">
    <location>
        <begin position="230"/>
        <end position="242"/>
    </location>
</feature>
<evidence type="ECO:0000256" key="2">
    <source>
        <dbReference type="SAM" id="Phobius"/>
    </source>
</evidence>
<reference evidence="3" key="1">
    <citation type="submission" date="2021-01" db="EMBL/GenBank/DDBJ databases">
        <authorList>
            <person name="Corre E."/>
            <person name="Pelletier E."/>
            <person name="Niang G."/>
            <person name="Scheremetjew M."/>
            <person name="Finn R."/>
            <person name="Kale V."/>
            <person name="Holt S."/>
            <person name="Cochrane G."/>
            <person name="Meng A."/>
            <person name="Brown T."/>
            <person name="Cohen L."/>
        </authorList>
    </citation>
    <scope>NUCLEOTIDE SEQUENCE</scope>
    <source>
        <strain evidence="3">CCAP 955/1</strain>
    </source>
</reference>
<organism evidence="3">
    <name type="scientific">Spumella elongata</name>
    <dbReference type="NCBI Taxonomy" id="89044"/>
    <lineage>
        <taxon>Eukaryota</taxon>
        <taxon>Sar</taxon>
        <taxon>Stramenopiles</taxon>
        <taxon>Ochrophyta</taxon>
        <taxon>Chrysophyceae</taxon>
        <taxon>Chromulinales</taxon>
        <taxon>Chromulinaceae</taxon>
        <taxon>Spumella</taxon>
    </lineage>
</organism>
<feature type="transmembrane region" description="Helical" evidence="2">
    <location>
        <begin position="167"/>
        <end position="190"/>
    </location>
</feature>